<dbReference type="EMBL" id="JAACJM010000267">
    <property type="protein sequence ID" value="KAF5334135.1"/>
    <property type="molecule type" value="Genomic_DNA"/>
</dbReference>
<dbReference type="AlphaFoldDB" id="A0A8H5FEG6"/>
<keyword evidence="3" id="KW-1185">Reference proteome</keyword>
<feature type="compositionally biased region" description="Low complexity" evidence="1">
    <location>
        <begin position="62"/>
        <end position="82"/>
    </location>
</feature>
<reference evidence="2 3" key="1">
    <citation type="journal article" date="2020" name="ISME J.">
        <title>Uncovering the hidden diversity of litter-decomposition mechanisms in mushroom-forming fungi.</title>
        <authorList>
            <person name="Floudas D."/>
            <person name="Bentzer J."/>
            <person name="Ahren D."/>
            <person name="Johansson T."/>
            <person name="Persson P."/>
            <person name="Tunlid A."/>
        </authorList>
    </citation>
    <scope>NUCLEOTIDE SEQUENCE [LARGE SCALE GENOMIC DNA]</scope>
    <source>
        <strain evidence="2 3">CBS 291.85</strain>
    </source>
</reference>
<dbReference type="Proteomes" id="UP000559256">
    <property type="component" value="Unassembled WGS sequence"/>
</dbReference>
<evidence type="ECO:0000256" key="1">
    <source>
        <dbReference type="SAM" id="MobiDB-lite"/>
    </source>
</evidence>
<organism evidence="2 3">
    <name type="scientific">Tetrapyrgos nigripes</name>
    <dbReference type="NCBI Taxonomy" id="182062"/>
    <lineage>
        <taxon>Eukaryota</taxon>
        <taxon>Fungi</taxon>
        <taxon>Dikarya</taxon>
        <taxon>Basidiomycota</taxon>
        <taxon>Agaricomycotina</taxon>
        <taxon>Agaricomycetes</taxon>
        <taxon>Agaricomycetidae</taxon>
        <taxon>Agaricales</taxon>
        <taxon>Marasmiineae</taxon>
        <taxon>Marasmiaceae</taxon>
        <taxon>Tetrapyrgos</taxon>
    </lineage>
</organism>
<protein>
    <submittedName>
        <fullName evidence="2">Uncharacterized protein</fullName>
    </submittedName>
</protein>
<evidence type="ECO:0000313" key="3">
    <source>
        <dbReference type="Proteomes" id="UP000559256"/>
    </source>
</evidence>
<sequence length="109" mass="11711">MPQADFLQLQCVSGIWAWDPPGPKQRNLTPRLRLHTPRYYLFLPILATTPTLIESLSALLISSGSPSPSASSHPDAPPTHSSMDTDLATALAVPSVVVSDSQATITFED</sequence>
<evidence type="ECO:0000313" key="2">
    <source>
        <dbReference type="EMBL" id="KAF5334135.1"/>
    </source>
</evidence>
<proteinExistence type="predicted"/>
<feature type="region of interest" description="Disordered" evidence="1">
    <location>
        <begin position="62"/>
        <end position="85"/>
    </location>
</feature>
<name>A0A8H5FEG6_9AGAR</name>
<accession>A0A8H5FEG6</accession>
<comment type="caution">
    <text evidence="2">The sequence shown here is derived from an EMBL/GenBank/DDBJ whole genome shotgun (WGS) entry which is preliminary data.</text>
</comment>
<gene>
    <name evidence="2" type="ORF">D9758_018736</name>
</gene>